<evidence type="ECO:0000256" key="5">
    <source>
        <dbReference type="ARBA" id="ARBA00022989"/>
    </source>
</evidence>
<gene>
    <name evidence="8" type="ORF">AACH11_19055</name>
</gene>
<name>A0ABU9BGJ4_9BURK</name>
<feature type="transmembrane region" description="Helical" evidence="7">
    <location>
        <begin position="113"/>
        <end position="132"/>
    </location>
</feature>
<feature type="transmembrane region" description="Helical" evidence="7">
    <location>
        <begin position="189"/>
        <end position="211"/>
    </location>
</feature>
<keyword evidence="2 7" id="KW-1003">Cell membrane</keyword>
<feature type="transmembrane region" description="Helical" evidence="7">
    <location>
        <begin position="265"/>
        <end position="286"/>
    </location>
</feature>
<dbReference type="HAMAP" id="MF_00672">
    <property type="entry name" value="UPF0761"/>
    <property type="match status" value="1"/>
</dbReference>
<evidence type="ECO:0000313" key="9">
    <source>
        <dbReference type="Proteomes" id="UP001368500"/>
    </source>
</evidence>
<dbReference type="RefSeq" id="WP_341375850.1">
    <property type="nucleotide sequence ID" value="NZ_JBBUTF010000019.1"/>
</dbReference>
<organism evidence="8 9">
    <name type="scientific">Pseudaquabacterium rugosum</name>
    <dbReference type="NCBI Taxonomy" id="2984194"/>
    <lineage>
        <taxon>Bacteria</taxon>
        <taxon>Pseudomonadati</taxon>
        <taxon>Pseudomonadota</taxon>
        <taxon>Betaproteobacteria</taxon>
        <taxon>Burkholderiales</taxon>
        <taxon>Sphaerotilaceae</taxon>
        <taxon>Pseudaquabacterium</taxon>
    </lineage>
</organism>
<protein>
    <recommendedName>
        <fullName evidence="7">UPF0761 membrane protein AACH11_19055</fullName>
    </recommendedName>
</protein>
<comment type="subcellular location">
    <subcellularLocation>
        <location evidence="1 7">Cell membrane</location>
        <topology evidence="1 7">Multi-pass membrane protein</topology>
    </subcellularLocation>
</comment>
<dbReference type="PANTHER" id="PTHR30213:SF0">
    <property type="entry name" value="UPF0761 MEMBRANE PROTEIN YIHY"/>
    <property type="match status" value="1"/>
</dbReference>
<accession>A0ABU9BGJ4</accession>
<evidence type="ECO:0000256" key="2">
    <source>
        <dbReference type="ARBA" id="ARBA00022475"/>
    </source>
</evidence>
<keyword evidence="5 7" id="KW-1133">Transmembrane helix</keyword>
<feature type="transmembrane region" description="Helical" evidence="7">
    <location>
        <begin position="45"/>
        <end position="72"/>
    </location>
</feature>
<dbReference type="PANTHER" id="PTHR30213">
    <property type="entry name" value="INNER MEMBRANE PROTEIN YHJD"/>
    <property type="match status" value="1"/>
</dbReference>
<dbReference type="InterPro" id="IPR023679">
    <property type="entry name" value="UPF0761_bac"/>
</dbReference>
<feature type="transmembrane region" description="Helical" evidence="7">
    <location>
        <begin position="223"/>
        <end position="245"/>
    </location>
</feature>
<keyword evidence="3" id="KW-0997">Cell inner membrane</keyword>
<keyword evidence="6 7" id="KW-0472">Membrane</keyword>
<feature type="transmembrane region" description="Helical" evidence="7">
    <location>
        <begin position="153"/>
        <end position="177"/>
    </location>
</feature>
<dbReference type="Proteomes" id="UP001368500">
    <property type="component" value="Unassembled WGS sequence"/>
</dbReference>
<proteinExistence type="inferred from homology"/>
<evidence type="ECO:0000313" key="8">
    <source>
        <dbReference type="EMBL" id="MEK8028065.1"/>
    </source>
</evidence>
<evidence type="ECO:0000256" key="3">
    <source>
        <dbReference type="ARBA" id="ARBA00022519"/>
    </source>
</evidence>
<dbReference type="Pfam" id="PF03631">
    <property type="entry name" value="Virul_fac_BrkB"/>
    <property type="match status" value="1"/>
</dbReference>
<keyword evidence="9" id="KW-1185">Reference proteome</keyword>
<evidence type="ECO:0000256" key="7">
    <source>
        <dbReference type="HAMAP-Rule" id="MF_00672"/>
    </source>
</evidence>
<comment type="caution">
    <text evidence="8">The sequence shown here is derived from an EMBL/GenBank/DDBJ whole genome shotgun (WGS) entry which is preliminary data.</text>
</comment>
<dbReference type="NCBIfam" id="TIGR00765">
    <property type="entry name" value="yihY_not_rbn"/>
    <property type="match status" value="1"/>
</dbReference>
<reference evidence="8 9" key="1">
    <citation type="submission" date="2024-04" db="EMBL/GenBank/DDBJ databases">
        <title>Novel species of the genus Ideonella isolated from streams.</title>
        <authorList>
            <person name="Lu H."/>
        </authorList>
    </citation>
    <scope>NUCLEOTIDE SEQUENCE [LARGE SCALE GENOMIC DNA]</scope>
    <source>
        <strain evidence="8 9">BYS139W</strain>
    </source>
</reference>
<sequence>MHSLAPVRAGWRGRLALGARVLRTWPWLNTLQTLRQRLREDRLSLTASSLTFTTLIGLVPMMTVVLALFTAFPVFGRFQVALQKYFLQALVPDTIARPVLNALTQFAGKASRMGGVGLVVLLITAVALVFTIDRTLNAIWRVPRPRPLAQRLLIYWAALTLGPLLLGGGLALTQIAISASRDVVDDLPGGLALLLALLEVALLSSGAALMFRFVPNTPVKAGHAWAGGLFVGIGLALAKRGLALYVKSVPTYSVVYGAFATLPILLLWIYLGWLIVLLGAVLAAYAPTLSLHVSRLSAHPGSRFTLAVELLQLLQAARRENGRGLRSTELAARTHIDPLQVDPLLEEMHALDWCARLDEDGEPRWVLLIEPRHTPAAPLLDALLLEPSAPTEGLRRAIGLPGLMLSDLLGEPGTGRGG</sequence>
<dbReference type="InterPro" id="IPR017039">
    <property type="entry name" value="Virul_fac_BrkB"/>
</dbReference>
<comment type="similarity">
    <text evidence="7">Belongs to the UPF0761 family.</text>
</comment>
<dbReference type="EMBL" id="JBBUTF010000019">
    <property type="protein sequence ID" value="MEK8028065.1"/>
    <property type="molecule type" value="Genomic_DNA"/>
</dbReference>
<evidence type="ECO:0000256" key="4">
    <source>
        <dbReference type="ARBA" id="ARBA00022692"/>
    </source>
</evidence>
<evidence type="ECO:0000256" key="6">
    <source>
        <dbReference type="ARBA" id="ARBA00023136"/>
    </source>
</evidence>
<evidence type="ECO:0000256" key="1">
    <source>
        <dbReference type="ARBA" id="ARBA00004651"/>
    </source>
</evidence>
<keyword evidence="4 7" id="KW-0812">Transmembrane</keyword>